<dbReference type="Proteomes" id="UP000427825">
    <property type="component" value="Unassembled WGS sequence"/>
</dbReference>
<feature type="domain" description="Knr4/Smi1-like" evidence="1">
    <location>
        <begin position="49"/>
        <end position="168"/>
    </location>
</feature>
<sequence length="196" mass="22599">MIDKETFDRLMMHYSHLGTRKVDATGALLIGHAPHVAPEAWLNSTYPCLSESETVELEVLLGTTIPIEYRHFLQNISNGTNILVDELCLFGKRKNYIRNSMDTTRQPFNLKDAIDEKPRNATSNMFFIGGYSWDGSKLYIDNKSNRVYYCQRYDCTPLKSWNSLSEMIISETERLYSLFDINGKQIKEDEPTIPIV</sequence>
<evidence type="ECO:0000259" key="1">
    <source>
        <dbReference type="Pfam" id="PF09346"/>
    </source>
</evidence>
<evidence type="ECO:0000313" key="2">
    <source>
        <dbReference type="EMBL" id="KAA5476736.1"/>
    </source>
</evidence>
<dbReference type="InterPro" id="IPR018958">
    <property type="entry name" value="Knr4/Smi1-like_dom"/>
</dbReference>
<comment type="caution">
    <text evidence="2">The sequence shown here is derived from an EMBL/GenBank/DDBJ whole genome shotgun (WGS) entry which is preliminary data.</text>
</comment>
<proteinExistence type="predicted"/>
<reference evidence="2 3" key="1">
    <citation type="journal article" date="2019" name="Nat. Med.">
        <title>A library of human gut bacterial isolates paired with longitudinal multiomics data enables mechanistic microbiome research.</title>
        <authorList>
            <person name="Poyet M."/>
            <person name="Groussin M."/>
            <person name="Gibbons S.M."/>
            <person name="Avila-Pacheco J."/>
            <person name="Jiang X."/>
            <person name="Kearney S.M."/>
            <person name="Perrotta A.R."/>
            <person name="Berdy B."/>
            <person name="Zhao S."/>
            <person name="Lieberman T.D."/>
            <person name="Swanson P.K."/>
            <person name="Smith M."/>
            <person name="Roesemann S."/>
            <person name="Alexander J.E."/>
            <person name="Rich S.A."/>
            <person name="Livny J."/>
            <person name="Vlamakis H."/>
            <person name="Clish C."/>
            <person name="Bullock K."/>
            <person name="Deik A."/>
            <person name="Scott J."/>
            <person name="Pierce K.A."/>
            <person name="Xavier R.J."/>
            <person name="Alm E.J."/>
        </authorList>
    </citation>
    <scope>NUCLEOTIDE SEQUENCE [LARGE SCALE GENOMIC DNA]</scope>
    <source>
        <strain evidence="2 3">BIOML-A25</strain>
    </source>
</reference>
<name>A0A6H9Q996_9BACE</name>
<dbReference type="RefSeq" id="WP_128703033.1">
    <property type="nucleotide sequence ID" value="NZ_RCXH01000006.1"/>
</dbReference>
<protein>
    <submittedName>
        <fullName evidence="2">SMI1/KNR4 family protein</fullName>
    </submittedName>
</protein>
<dbReference type="InterPro" id="IPR037883">
    <property type="entry name" value="Knr4/Smi1-like_sf"/>
</dbReference>
<dbReference type="Gene3D" id="3.40.1580.10">
    <property type="entry name" value="SMI1/KNR4-like"/>
    <property type="match status" value="1"/>
</dbReference>
<evidence type="ECO:0000313" key="3">
    <source>
        <dbReference type="Proteomes" id="UP000427825"/>
    </source>
</evidence>
<dbReference type="Pfam" id="PF09346">
    <property type="entry name" value="SMI1_KNR4"/>
    <property type="match status" value="1"/>
</dbReference>
<organism evidence="2 3">
    <name type="scientific">Bacteroides caccae</name>
    <dbReference type="NCBI Taxonomy" id="47678"/>
    <lineage>
        <taxon>Bacteria</taxon>
        <taxon>Pseudomonadati</taxon>
        <taxon>Bacteroidota</taxon>
        <taxon>Bacteroidia</taxon>
        <taxon>Bacteroidales</taxon>
        <taxon>Bacteroidaceae</taxon>
        <taxon>Bacteroides</taxon>
    </lineage>
</organism>
<accession>A0A6H9Q996</accession>
<gene>
    <name evidence="2" type="ORF">F2Y39_12400</name>
</gene>
<dbReference type="SUPFAM" id="SSF160631">
    <property type="entry name" value="SMI1/KNR4-like"/>
    <property type="match status" value="1"/>
</dbReference>
<dbReference type="AlphaFoldDB" id="A0A6H9Q996"/>
<dbReference type="EMBL" id="VVYJ01000006">
    <property type="protein sequence ID" value="KAA5476736.1"/>
    <property type="molecule type" value="Genomic_DNA"/>
</dbReference>